<dbReference type="AlphaFoldDB" id="A0A1B6NPV3"/>
<protein>
    <submittedName>
        <fullName evidence="1">Uncharacterized protein</fullName>
    </submittedName>
</protein>
<evidence type="ECO:0000313" key="1">
    <source>
        <dbReference type="EMBL" id="KTF05321.1"/>
    </source>
</evidence>
<comment type="caution">
    <text evidence="1">The sequence shown here is derived from an EMBL/GenBank/DDBJ whole genome shotgun (WGS) entry which is preliminary data.</text>
</comment>
<name>A0A1B6NPV3_9ZZZZ</name>
<accession>A0A1B6NPV3</accession>
<feature type="non-terminal residue" evidence="1">
    <location>
        <position position="25"/>
    </location>
</feature>
<proteinExistence type="predicted"/>
<sequence length="25" mass="2799">MLEVLLDIQANSLNKDGKPTDKAER</sequence>
<organism evidence="1">
    <name type="scientific">marine sediment metagenome</name>
    <dbReference type="NCBI Taxonomy" id="412755"/>
    <lineage>
        <taxon>unclassified sequences</taxon>
        <taxon>metagenomes</taxon>
        <taxon>ecological metagenomes</taxon>
    </lineage>
</organism>
<dbReference type="EMBL" id="AYSL01001863">
    <property type="protein sequence ID" value="KTF05321.1"/>
    <property type="molecule type" value="Genomic_DNA"/>
</dbReference>
<reference evidence="1" key="1">
    <citation type="submission" date="2013-11" db="EMBL/GenBank/DDBJ databases">
        <title>Microbial diversity, functional groups and degradation webs in Northern and Southern Mediterranean and Red Sea marine crude oil polluted sites.</title>
        <authorList>
            <person name="Daffonchio D."/>
            <person name="Mapelli F."/>
            <person name="Ferrer M."/>
            <person name="Richter M."/>
            <person name="Cherif A."/>
            <person name="Malkawi H.I."/>
            <person name="Yakimov M.M."/>
            <person name="Abdel-Fattah Y.R."/>
            <person name="Blaghen M."/>
            <person name="Golyshin P.N."/>
            <person name="Kalogerakis N."/>
            <person name="Boon N."/>
            <person name="Magagnini M."/>
            <person name="Fava F."/>
        </authorList>
    </citation>
    <scope>NUCLEOTIDE SEQUENCE</scope>
</reference>
<gene>
    <name evidence="1" type="ORF">MGSAQ_003183</name>
</gene>